<name>A0ABW8W1N8_9PSED</name>
<keyword evidence="2" id="KW-1185">Reference proteome</keyword>
<proteinExistence type="predicted"/>
<dbReference type="Proteomes" id="UP001628646">
    <property type="component" value="Unassembled WGS sequence"/>
</dbReference>
<gene>
    <name evidence="1" type="ORF">ACJ8NA_11100</name>
</gene>
<reference evidence="1 2" key="1">
    <citation type="submission" date="2024-12" db="EMBL/GenBank/DDBJ databases">
        <title>Pseudomonas species isolated from Lotus nodules promote plant growth.</title>
        <authorList>
            <person name="Yu Y.-H."/>
            <person name="Kurtenbach J."/>
            <person name="Crosbie D."/>
            <person name="Brachmann A."/>
            <person name="Marin M."/>
        </authorList>
    </citation>
    <scope>NUCLEOTIDE SEQUENCE [LARGE SCALE GENOMIC DNA]</scope>
    <source>
        <strain evidence="1 2">PLb11B</strain>
    </source>
</reference>
<protein>
    <submittedName>
        <fullName evidence="1">Uncharacterized protein</fullName>
    </submittedName>
</protein>
<organism evidence="1 2">
    <name type="scientific">Pseudomonas azerbaijanorientalis</name>
    <dbReference type="NCBI Taxonomy" id="2842350"/>
    <lineage>
        <taxon>Bacteria</taxon>
        <taxon>Pseudomonadati</taxon>
        <taxon>Pseudomonadota</taxon>
        <taxon>Gammaproteobacteria</taxon>
        <taxon>Pseudomonadales</taxon>
        <taxon>Pseudomonadaceae</taxon>
        <taxon>Pseudomonas</taxon>
    </lineage>
</organism>
<accession>A0ABW8W1N8</accession>
<sequence length="85" mass="9209">MAIPLDGLQRMTAVLLLSRQGYFVMQTDGYMQSLNGVLTAPQLADAAPFMNGTRSLSNYPAIAVTKYEQGPEGPCKHSSKVEMPC</sequence>
<evidence type="ECO:0000313" key="2">
    <source>
        <dbReference type="Proteomes" id="UP001628646"/>
    </source>
</evidence>
<comment type="caution">
    <text evidence="1">The sequence shown here is derived from an EMBL/GenBank/DDBJ whole genome shotgun (WGS) entry which is preliminary data.</text>
</comment>
<dbReference type="RefSeq" id="WP_407801673.1">
    <property type="nucleotide sequence ID" value="NZ_JBJNUX010000015.1"/>
</dbReference>
<evidence type="ECO:0000313" key="1">
    <source>
        <dbReference type="EMBL" id="MFL8999195.1"/>
    </source>
</evidence>
<dbReference type="EMBL" id="JBJNUY010000004">
    <property type="protein sequence ID" value="MFL8999195.1"/>
    <property type="molecule type" value="Genomic_DNA"/>
</dbReference>